<dbReference type="RefSeq" id="WP_086090639.1">
    <property type="nucleotide sequence ID" value="NZ_CP021112.1"/>
</dbReference>
<accession>A0A1W6ZY47</accession>
<name>A0A1W6ZY47_9HYPH</name>
<proteinExistence type="predicted"/>
<sequence length="236" mass="25746">MNIIIALVAGLIGGAAGIFAGIGVGLLLVDALAISSFEGGSGYFTLLIGLIGGVIGFFTATILTLRYRGRYRGFGAIAGRTALIVIVLGILTTIGVQIRLATVEHFSGASPRMLFEIRLPEGAPVPNRNDINIELHAGSQRVGPQLDEQWIWHDGNRPVLSGFTPLYTRTSSRMLIVSLPETPRLLFSIKLASTPRPAKFYGDWQRVDYLDDGKADSQPRKPNKNENYEIRYYVAE</sequence>
<protein>
    <submittedName>
        <fullName evidence="1">Uncharacterized protein</fullName>
    </submittedName>
</protein>
<dbReference type="OrthoDB" id="8217211at2"/>
<dbReference type="EMBL" id="CP021112">
    <property type="protein sequence ID" value="ARQ02208.1"/>
    <property type="molecule type" value="Genomic_DNA"/>
</dbReference>
<gene>
    <name evidence="1" type="ORF">CAK95_26255</name>
</gene>
<dbReference type="Proteomes" id="UP000194137">
    <property type="component" value="Chromosome"/>
</dbReference>
<evidence type="ECO:0000313" key="2">
    <source>
        <dbReference type="Proteomes" id="UP000194137"/>
    </source>
</evidence>
<dbReference type="STRING" id="1235591.CAK95_26255"/>
<organism evidence="1 2">
    <name type="scientific">Pseudorhodoplanes sinuspersici</name>
    <dbReference type="NCBI Taxonomy" id="1235591"/>
    <lineage>
        <taxon>Bacteria</taxon>
        <taxon>Pseudomonadati</taxon>
        <taxon>Pseudomonadota</taxon>
        <taxon>Alphaproteobacteria</taxon>
        <taxon>Hyphomicrobiales</taxon>
        <taxon>Pseudorhodoplanes</taxon>
    </lineage>
</organism>
<reference evidence="1 2" key="1">
    <citation type="submission" date="2017-05" db="EMBL/GenBank/DDBJ databases">
        <title>Full genome sequence of Pseudorhodoplanes sinuspersici.</title>
        <authorList>
            <person name="Dastgheib S.M.M."/>
            <person name="Shavandi M."/>
            <person name="Tirandaz H."/>
        </authorList>
    </citation>
    <scope>NUCLEOTIDE SEQUENCE [LARGE SCALE GENOMIC DNA]</scope>
    <source>
        <strain evidence="1 2">RIPI110</strain>
    </source>
</reference>
<dbReference type="AlphaFoldDB" id="A0A1W6ZY47"/>
<dbReference type="KEGG" id="psin:CAK95_26255"/>
<keyword evidence="2" id="KW-1185">Reference proteome</keyword>
<evidence type="ECO:0000313" key="1">
    <source>
        <dbReference type="EMBL" id="ARQ02208.1"/>
    </source>
</evidence>